<evidence type="ECO:0000313" key="3">
    <source>
        <dbReference type="Proteomes" id="UP001234989"/>
    </source>
</evidence>
<dbReference type="Pfam" id="PF00078">
    <property type="entry name" value="RVT_1"/>
    <property type="match status" value="1"/>
</dbReference>
<organism evidence="2 3">
    <name type="scientific">Solanum verrucosum</name>
    <dbReference type="NCBI Taxonomy" id="315347"/>
    <lineage>
        <taxon>Eukaryota</taxon>
        <taxon>Viridiplantae</taxon>
        <taxon>Streptophyta</taxon>
        <taxon>Embryophyta</taxon>
        <taxon>Tracheophyta</taxon>
        <taxon>Spermatophyta</taxon>
        <taxon>Magnoliopsida</taxon>
        <taxon>eudicotyledons</taxon>
        <taxon>Gunneridae</taxon>
        <taxon>Pentapetalae</taxon>
        <taxon>asterids</taxon>
        <taxon>lamiids</taxon>
        <taxon>Solanales</taxon>
        <taxon>Solanaceae</taxon>
        <taxon>Solanoideae</taxon>
        <taxon>Solaneae</taxon>
        <taxon>Solanum</taxon>
    </lineage>
</organism>
<proteinExistence type="predicted"/>
<protein>
    <recommendedName>
        <fullName evidence="1">Reverse transcriptase domain-containing protein</fullName>
    </recommendedName>
</protein>
<dbReference type="InterPro" id="IPR000477">
    <property type="entry name" value="RT_dom"/>
</dbReference>
<evidence type="ECO:0000313" key="2">
    <source>
        <dbReference type="EMBL" id="WMV36298.1"/>
    </source>
</evidence>
<dbReference type="AlphaFoldDB" id="A0AAF0R7Y3"/>
<sequence length="304" mass="34875">MFDKSFNATYMALIPKKKGAKELKDFRPISLVGSFYKLVSKVLTERLKIMVDTLVDSQQMAFIGGRQIMDAVLIANEAVDSKISQKKPGILCKLDIEKAFDHVNWEYILQVLRQMGFGAKWVNWVKFCISTVKFSILVNGGPEGFFNAQRGIRQGDPMSLFLFILAMEGLNSMVKVANTNGWIRDFEVAGNNNQRMEHIMLNDWEIDLWNCLTSWRVFQLSKGCKKVQIAYGGVDIITDQLWKIFINLRGIAWTMPSKIADTLFSWEEAGVGAGNRERWRNIPSCIWWTIWKERNDRCLRIGGV</sequence>
<dbReference type="SUPFAM" id="SSF56672">
    <property type="entry name" value="DNA/RNA polymerases"/>
    <property type="match status" value="1"/>
</dbReference>
<dbReference type="PANTHER" id="PTHR46890:SF50">
    <property type="entry name" value="RNA-DIRECTED DNA POLYMERASE, EUKARYOTA, REVERSE TRANSCRIPTASE ZINC-BINDING DOMAIN PROTEIN-RELATED"/>
    <property type="match status" value="1"/>
</dbReference>
<dbReference type="InterPro" id="IPR052343">
    <property type="entry name" value="Retrotransposon-Effector_Assoc"/>
</dbReference>
<accession>A0AAF0R7Y3</accession>
<keyword evidence="3" id="KW-1185">Reference proteome</keyword>
<reference evidence="2" key="1">
    <citation type="submission" date="2023-08" db="EMBL/GenBank/DDBJ databases">
        <title>A de novo genome assembly of Solanum verrucosum Schlechtendal, a Mexican diploid species geographically isolated from the other diploid A-genome species in potato relatives.</title>
        <authorList>
            <person name="Hosaka K."/>
        </authorList>
    </citation>
    <scope>NUCLEOTIDE SEQUENCE</scope>
    <source>
        <tissue evidence="2">Young leaves</tissue>
    </source>
</reference>
<evidence type="ECO:0000259" key="1">
    <source>
        <dbReference type="PROSITE" id="PS50878"/>
    </source>
</evidence>
<dbReference type="EMBL" id="CP133618">
    <property type="protein sequence ID" value="WMV36298.1"/>
    <property type="molecule type" value="Genomic_DNA"/>
</dbReference>
<dbReference type="Proteomes" id="UP001234989">
    <property type="component" value="Chromosome 7"/>
</dbReference>
<dbReference type="InterPro" id="IPR043502">
    <property type="entry name" value="DNA/RNA_pol_sf"/>
</dbReference>
<dbReference type="PROSITE" id="PS50878">
    <property type="entry name" value="RT_POL"/>
    <property type="match status" value="1"/>
</dbReference>
<gene>
    <name evidence="2" type="ORF">MTR67_029683</name>
</gene>
<name>A0AAF0R7Y3_SOLVR</name>
<dbReference type="CDD" id="cd01650">
    <property type="entry name" value="RT_nLTR_like"/>
    <property type="match status" value="1"/>
</dbReference>
<feature type="domain" description="Reverse transcriptase" evidence="1">
    <location>
        <begin position="1"/>
        <end position="236"/>
    </location>
</feature>
<dbReference type="PANTHER" id="PTHR46890">
    <property type="entry name" value="NON-LTR RETROLELEMENT REVERSE TRANSCRIPTASE-LIKE PROTEIN-RELATED"/>
    <property type="match status" value="1"/>
</dbReference>